<feature type="binding site" evidence="1">
    <location>
        <position position="50"/>
    </location>
    <ligand>
        <name>Mg(2+)</name>
        <dbReference type="ChEBI" id="CHEBI:18420"/>
        <label>1</label>
    </ligand>
</feature>
<comment type="miscellaneous">
    <text evidence="1">Reaction mechanism of ThiL seems to utilize a direct, inline transfer of the gamma-phosphate of ATP to TMP rather than a phosphorylated enzyme intermediate.</text>
</comment>
<dbReference type="InterPro" id="IPR036676">
    <property type="entry name" value="PurM-like_C_sf"/>
</dbReference>
<keyword evidence="1" id="KW-0067">ATP-binding</keyword>
<reference evidence="5" key="1">
    <citation type="submission" date="2017-06" db="EMBL/GenBank/DDBJ databases">
        <authorList>
            <person name="Cremers G."/>
        </authorList>
    </citation>
    <scope>NUCLEOTIDE SEQUENCE [LARGE SCALE GENOMIC DNA]</scope>
</reference>
<dbReference type="HAMAP" id="MF_02128">
    <property type="entry name" value="TMP_kinase"/>
    <property type="match status" value="1"/>
</dbReference>
<dbReference type="UniPathway" id="UPA00060">
    <property type="reaction ID" value="UER00142"/>
</dbReference>
<feature type="binding site" evidence="1">
    <location>
        <position position="49"/>
    </location>
    <ligand>
        <name>Mg(2+)</name>
        <dbReference type="ChEBI" id="CHEBI:18420"/>
        <label>4</label>
    </ligand>
</feature>
<feature type="binding site" evidence="1">
    <location>
        <position position="34"/>
    </location>
    <ligand>
        <name>Mg(2+)</name>
        <dbReference type="ChEBI" id="CHEBI:18420"/>
        <label>3</label>
    </ligand>
</feature>
<dbReference type="GO" id="GO:0005524">
    <property type="term" value="F:ATP binding"/>
    <property type="evidence" value="ECO:0007669"/>
    <property type="project" value="UniProtKB-UniRule"/>
</dbReference>
<sequence length="322" mass="34854">MKIRELGERALIEHIARLLSRPVNKVIEGAGEDDCAVLDIGTDRYLLVTTDMLHRKTDFPSRMTAQQIGWMSVAVNLSDLASKGAMPLGVVMAMGIPPDTELSFIEEVVRGMDECASTYGTQIIGGDTDSHDELTMAGTALGTVKKELLIRRSGAKVGDFVCVTGNLGSAGAALLALDKKIPVSQEILKALFEPAPRINEGMALANSRAVTSMMDISDGLALSLHDMSKASGVGFKIYENRLPVHPEIRTLLKGREHLEASVFTGGDFELLFTVAPEKLDKAKKACPLTVIGEVIEMGVFIEKAGRVEELEARGYEHFKKLD</sequence>
<keyword evidence="1" id="KW-0784">Thiamine biosynthesis</keyword>
<evidence type="ECO:0000259" key="3">
    <source>
        <dbReference type="Pfam" id="PF02769"/>
    </source>
</evidence>
<feature type="binding site" evidence="1">
    <location>
        <position position="79"/>
    </location>
    <ligand>
        <name>Mg(2+)</name>
        <dbReference type="ChEBI" id="CHEBI:18420"/>
        <label>2</label>
    </ligand>
</feature>
<gene>
    <name evidence="1 4" type="primary">thiL</name>
    <name evidence="4" type="ORF">MNV_1180006</name>
</gene>
<keyword evidence="1" id="KW-0547">Nucleotide-binding</keyword>
<dbReference type="NCBIfam" id="TIGR01379">
    <property type="entry name" value="thiL"/>
    <property type="match status" value="1"/>
</dbReference>
<dbReference type="EMBL" id="FZMP01000022">
    <property type="protein sequence ID" value="SNQ59388.1"/>
    <property type="molecule type" value="Genomic_DNA"/>
</dbReference>
<dbReference type="InterPro" id="IPR016188">
    <property type="entry name" value="PurM-like_N"/>
</dbReference>
<keyword evidence="5" id="KW-1185">Reference proteome</keyword>
<feature type="binding site" evidence="1">
    <location>
        <position position="58"/>
    </location>
    <ligand>
        <name>substrate</name>
    </ligand>
</feature>
<dbReference type="Gene3D" id="3.90.650.10">
    <property type="entry name" value="PurM-like C-terminal domain"/>
    <property type="match status" value="1"/>
</dbReference>
<dbReference type="STRING" id="1392998.ANME2D_01795"/>
<dbReference type="Gene3D" id="3.30.1330.10">
    <property type="entry name" value="PurM-like, N-terminal domain"/>
    <property type="match status" value="1"/>
</dbReference>
<dbReference type="RefSeq" id="WP_096203773.1">
    <property type="nucleotide sequence ID" value="NZ_FZMP01000022.1"/>
</dbReference>
<feature type="binding site" evidence="1">
    <location>
        <position position="79"/>
    </location>
    <ligand>
        <name>Mg(2+)</name>
        <dbReference type="ChEBI" id="CHEBI:18420"/>
        <label>3</label>
    </ligand>
</feature>
<dbReference type="GO" id="GO:0009228">
    <property type="term" value="P:thiamine biosynthetic process"/>
    <property type="evidence" value="ECO:0007669"/>
    <property type="project" value="UniProtKB-KW"/>
</dbReference>
<feature type="binding site" evidence="1">
    <location>
        <position position="51"/>
    </location>
    <ligand>
        <name>Mg(2+)</name>
        <dbReference type="ChEBI" id="CHEBI:18420"/>
        <label>1</label>
    </ligand>
</feature>
<dbReference type="Pfam" id="PF02769">
    <property type="entry name" value="AIRS_C"/>
    <property type="match status" value="1"/>
</dbReference>
<feature type="binding site" evidence="1">
    <location>
        <position position="127"/>
    </location>
    <ligand>
        <name>Mg(2+)</name>
        <dbReference type="ChEBI" id="CHEBI:18420"/>
        <label>1</label>
    </ligand>
</feature>
<dbReference type="Proteomes" id="UP000218615">
    <property type="component" value="Unassembled WGS sequence"/>
</dbReference>
<organism evidence="4 5">
    <name type="scientific">Candidatus Methanoperedens nitratireducens</name>
    <dbReference type="NCBI Taxonomy" id="1392998"/>
    <lineage>
        <taxon>Archaea</taxon>
        <taxon>Methanobacteriati</taxon>
        <taxon>Methanobacteriota</taxon>
        <taxon>Stenosarchaea group</taxon>
        <taxon>Methanomicrobia</taxon>
        <taxon>Methanosarcinales</taxon>
        <taxon>ANME-2 cluster</taxon>
        <taxon>Candidatus Methanoperedentaceae</taxon>
        <taxon>Candidatus Methanoperedens</taxon>
    </lineage>
</organism>
<keyword evidence="1 4" id="KW-0808">Transferase</keyword>
<protein>
    <recommendedName>
        <fullName evidence="1">Thiamine-monophosphate kinase</fullName>
        <shortName evidence="1">TMP kinase</shortName>
        <shortName evidence="1">Thiamine-phosphate kinase</shortName>
        <ecNumber evidence="1">2.7.4.16</ecNumber>
    </recommendedName>
</protein>
<evidence type="ECO:0000259" key="2">
    <source>
        <dbReference type="Pfam" id="PF00586"/>
    </source>
</evidence>
<feature type="binding site" evidence="1">
    <location>
        <position position="217"/>
    </location>
    <ligand>
        <name>ATP</name>
        <dbReference type="ChEBI" id="CHEBI:30616"/>
    </ligand>
</feature>
<feature type="binding site" evidence="1">
    <location>
        <position position="152"/>
    </location>
    <ligand>
        <name>ATP</name>
        <dbReference type="ChEBI" id="CHEBI:30616"/>
    </ligand>
</feature>
<comment type="similarity">
    <text evidence="1">Belongs to the thiamine-monophosphate kinase family.</text>
</comment>
<dbReference type="GO" id="GO:0009030">
    <property type="term" value="F:thiamine-phosphate kinase activity"/>
    <property type="evidence" value="ECO:0007669"/>
    <property type="project" value="UniProtKB-UniRule"/>
</dbReference>
<feature type="domain" description="PurM-like C-terminal" evidence="3">
    <location>
        <begin position="156"/>
        <end position="297"/>
    </location>
</feature>
<evidence type="ECO:0000313" key="4">
    <source>
        <dbReference type="EMBL" id="SNQ59388.1"/>
    </source>
</evidence>
<dbReference type="Pfam" id="PF00586">
    <property type="entry name" value="AIRS"/>
    <property type="match status" value="1"/>
</dbReference>
<comment type="caution">
    <text evidence="1">Lacks conserved residue(s) required for the propagation of feature annotation.</text>
</comment>
<dbReference type="GO" id="GO:0009229">
    <property type="term" value="P:thiamine diphosphate biosynthetic process"/>
    <property type="evidence" value="ECO:0007669"/>
    <property type="project" value="UniProtKB-UniRule"/>
</dbReference>
<feature type="binding site" evidence="1">
    <location>
        <begin position="126"/>
        <end position="127"/>
    </location>
    <ligand>
        <name>ATP</name>
        <dbReference type="ChEBI" id="CHEBI:30616"/>
    </ligand>
</feature>
<evidence type="ECO:0000256" key="1">
    <source>
        <dbReference type="HAMAP-Rule" id="MF_02128"/>
    </source>
</evidence>
<proteinExistence type="inferred from homology"/>
<comment type="function">
    <text evidence="1">Catalyzes the ATP-dependent phosphorylation of thiamine-monophosphate (TMP) to form thiamine-pyrophosphate (TPP), the active form of vitamin B1.</text>
</comment>
<dbReference type="SUPFAM" id="SSF56042">
    <property type="entry name" value="PurM C-terminal domain-like"/>
    <property type="match status" value="1"/>
</dbReference>
<dbReference type="InterPro" id="IPR006283">
    <property type="entry name" value="ThiL-like"/>
</dbReference>
<name>A0A284VJF2_9EURY</name>
<feature type="binding site" evidence="1">
    <location>
        <position position="79"/>
    </location>
    <ligand>
        <name>Mg(2+)</name>
        <dbReference type="ChEBI" id="CHEBI:18420"/>
        <label>4</label>
    </ligand>
</feature>
<feature type="binding site" evidence="1">
    <location>
        <position position="218"/>
    </location>
    <ligand>
        <name>Mg(2+)</name>
        <dbReference type="ChEBI" id="CHEBI:18420"/>
        <label>5</label>
    </ligand>
</feature>
<dbReference type="InterPro" id="IPR036921">
    <property type="entry name" value="PurM-like_N_sf"/>
</dbReference>
<dbReference type="PIRSF" id="PIRSF005303">
    <property type="entry name" value="Thiam_monoph_kin"/>
    <property type="match status" value="1"/>
</dbReference>
<dbReference type="EC" id="2.7.4.16" evidence="1"/>
<dbReference type="GO" id="GO:0000287">
    <property type="term" value="F:magnesium ion binding"/>
    <property type="evidence" value="ECO:0007669"/>
    <property type="project" value="UniProtKB-UniRule"/>
</dbReference>
<dbReference type="PANTHER" id="PTHR30270">
    <property type="entry name" value="THIAMINE-MONOPHOSPHATE KINASE"/>
    <property type="match status" value="1"/>
</dbReference>
<evidence type="ECO:0000313" key="5">
    <source>
        <dbReference type="Proteomes" id="UP000218615"/>
    </source>
</evidence>
<dbReference type="OrthoDB" id="45909at2157"/>
<feature type="binding site" evidence="1">
    <location>
        <position position="51"/>
    </location>
    <ligand>
        <name>Mg(2+)</name>
        <dbReference type="ChEBI" id="CHEBI:18420"/>
        <label>2</label>
    </ligand>
</feature>
<accession>A0A284VJF2</accession>
<dbReference type="SUPFAM" id="SSF55326">
    <property type="entry name" value="PurM N-terminal domain-like"/>
    <property type="match status" value="1"/>
</dbReference>
<keyword evidence="1" id="KW-0460">Magnesium</keyword>
<keyword evidence="1 4" id="KW-0418">Kinase</keyword>
<dbReference type="InterPro" id="IPR010918">
    <property type="entry name" value="PurM-like_C_dom"/>
</dbReference>
<dbReference type="CDD" id="cd02194">
    <property type="entry name" value="ThiL"/>
    <property type="match status" value="1"/>
</dbReference>
<comment type="catalytic activity">
    <reaction evidence="1">
        <text>thiamine phosphate + ATP = thiamine diphosphate + ADP</text>
        <dbReference type="Rhea" id="RHEA:15913"/>
        <dbReference type="ChEBI" id="CHEBI:30616"/>
        <dbReference type="ChEBI" id="CHEBI:37575"/>
        <dbReference type="ChEBI" id="CHEBI:58937"/>
        <dbReference type="ChEBI" id="CHEBI:456216"/>
        <dbReference type="EC" id="2.7.4.16"/>
    </reaction>
</comment>
<dbReference type="AlphaFoldDB" id="A0A284VJF2"/>
<feature type="domain" description="PurM-like N-terminal" evidence="2">
    <location>
        <begin position="33"/>
        <end position="144"/>
    </location>
</feature>
<keyword evidence="1" id="KW-0479">Metal-binding</keyword>
<dbReference type="PANTHER" id="PTHR30270:SF3">
    <property type="entry name" value="THIAMINE-MONOPHOSPHATE KINASE"/>
    <property type="match status" value="1"/>
</dbReference>
<feature type="binding site" evidence="1">
    <location>
        <position position="315"/>
    </location>
    <ligand>
        <name>substrate</name>
    </ligand>
</feature>
<comment type="pathway">
    <text evidence="1">Cofactor biosynthesis; thiamine diphosphate biosynthesis; thiamine diphosphate from thiamine phosphate: step 1/1.</text>
</comment>
<feature type="binding site" evidence="1">
    <location>
        <position position="215"/>
    </location>
    <ligand>
        <name>Mg(2+)</name>
        <dbReference type="ChEBI" id="CHEBI:18420"/>
        <label>3</label>
    </ligand>
</feature>
<feature type="binding site" evidence="1">
    <location>
        <position position="34"/>
    </location>
    <ligand>
        <name>Mg(2+)</name>
        <dbReference type="ChEBI" id="CHEBI:18420"/>
        <label>4</label>
    </ligand>
</feature>